<dbReference type="HOGENOM" id="CLU_259432_0_0_1"/>
<feature type="region of interest" description="Disordered" evidence="1">
    <location>
        <begin position="124"/>
        <end position="194"/>
    </location>
</feature>
<feature type="compositionally biased region" description="Basic and acidic residues" evidence="1">
    <location>
        <begin position="723"/>
        <end position="736"/>
    </location>
</feature>
<feature type="region of interest" description="Disordered" evidence="1">
    <location>
        <begin position="286"/>
        <end position="335"/>
    </location>
</feature>
<feature type="region of interest" description="Disordered" evidence="1">
    <location>
        <begin position="1"/>
        <end position="112"/>
    </location>
</feature>
<sequence length="1326" mass="145895">MDTSPPLPIPRLRLTRLSPQHRTDTLLTPTAGPSRYPSDNQSEDEEDAESTPRMPSAPMASEPAAESASARLRALLRTTTTTSPQRPPLRPATPSEADSDLDPPYSTLATPSFARESVKELFSHALRDSGGTPHKGRLRRNSVGTAEADESLRIERVVQERTKAKGKRRSMSDEEAEHLSNVSRRSEESLRSSQAAATYGALVKRLNQSRSMPPTPPPDRMVVDLSMPPADMTEDTATLFRDLNRSEATPPHATSTPMRSLVMSAQLQTQSNLLEGDSEMQRALRGMESDEGDSLLNGRPLSFPPSRPNGHPASPARPLSWTSHSKSHSTHNLPLVRRKSLDLDNSLIHAGSSQSGADTNAERGDGVQRERLHERERKWNRPQGKLSLNRANLEQHDRDSLSSGGRASPARSLSRRSSVTSLRTTEDGRSSRASSVVSLAEHSDWKKETERERQKEREREWNKPKSKLSRPSSSLSLRERTRTMSEPQRPESAQAFVSSAHRTLSRHSSMNSISGSSRAASPAGSVSSHDHNLDTKPEVAQERERNWNSPRPRWVQQPPHQGRPSSPMPSTLAPPPGQKAGTPPKSPRRESYVRPRANSSASFKLSSLQESATLSSGTIGQTLPRSKSPLLPSSASNSLAADKARSPSSASKVDISPGLKESTQASGFRSRFGWSFPQNRAPLPPLELDTHSPERPPQRPSSRLNGAANTSMIPVRSPNKISSFERSHSPMEESDRRRGHRRNLTEFSHTVGAIPPRIIDPEPVPELKPVPFEDSVFVSDEDSPPATSTPTAKPMVLPASTTPPLSPDYTQTIDGFSSVPSDTVAKPESPPLSPGPQRSMFSLQTPPRTKESSVSKLEFKTPSPPRNMPELPDPPSFTEEESEESEHTPVNTYAPGNLTNMKTPRPPGAWAQTPDHTAHDPFMRAQSTPPDGPEASTESILTTPLSTWPRASSVPLQTPAPPGAWMATPGTARRKSVLKVRFDVESETTVSDCGTDAPPAEALSLPAANGQSTDISTESNIETSDPRPSTKSEGPTKPRPVKKTSIRIVDAYGRETTTDPDAAATDLRSVEDKVGSRELQHAARPPTPRNRIVDAMGREIRDVSELQPVDSCLPLSHNEALARVRETIADMAEALNEAETSYRALVVDENNVDALEDASRAARNARHKISKSLQLVKNAESDIKNKYQPLKESMRRTKLLPAVISEQRFTWNAWLFWGFVFVQLIFLLLMFSNIRARRAFLTTYYDPFYADLYLYATKPDTSQCSIPFHSYWSISYVSDVLRRDGWVGVVSDVWNSVSCVVSSWQGQTVEAWSANYRDSTSAWPPT</sequence>
<keyword evidence="2" id="KW-0812">Transmembrane</keyword>
<feature type="compositionally biased region" description="Pro residues" evidence="1">
    <location>
        <begin position="862"/>
        <end position="875"/>
    </location>
</feature>
<dbReference type="OrthoDB" id="3230534at2759"/>
<feature type="transmembrane region" description="Helical" evidence="2">
    <location>
        <begin position="1211"/>
        <end position="1231"/>
    </location>
</feature>
<feature type="compositionally biased region" description="Low complexity" evidence="1">
    <location>
        <begin position="506"/>
        <end position="527"/>
    </location>
</feature>
<gene>
    <name evidence="3" type="ORF">FIBRA_00353</name>
</gene>
<dbReference type="Proteomes" id="UP000006352">
    <property type="component" value="Unassembled WGS sequence"/>
</dbReference>
<evidence type="ECO:0000313" key="4">
    <source>
        <dbReference type="Proteomes" id="UP000006352"/>
    </source>
</evidence>
<feature type="compositionally biased region" description="Low complexity" evidence="1">
    <location>
        <begin position="623"/>
        <end position="641"/>
    </location>
</feature>
<protein>
    <submittedName>
        <fullName evidence="3">Uncharacterized protein</fullName>
    </submittedName>
</protein>
<accession>J7SCR7</accession>
<feature type="compositionally biased region" description="Basic and acidic residues" evidence="1">
    <location>
        <begin position="1024"/>
        <end position="1036"/>
    </location>
</feature>
<feature type="region of interest" description="Disordered" evidence="1">
    <location>
        <begin position="348"/>
        <end position="970"/>
    </location>
</feature>
<keyword evidence="2" id="KW-1133">Transmembrane helix</keyword>
<dbReference type="RefSeq" id="XP_012177641.1">
    <property type="nucleotide sequence ID" value="XM_012322251.1"/>
</dbReference>
<evidence type="ECO:0000313" key="3">
    <source>
        <dbReference type="EMBL" id="CCL98358.1"/>
    </source>
</evidence>
<evidence type="ECO:0000256" key="2">
    <source>
        <dbReference type="SAM" id="Phobius"/>
    </source>
</evidence>
<feature type="compositionally biased region" description="Polar residues" evidence="1">
    <location>
        <begin position="799"/>
        <end position="821"/>
    </location>
</feature>
<reference evidence="3 4" key="1">
    <citation type="journal article" date="2012" name="Appl. Environ. Microbiol.">
        <title>Short-read sequencing for genomic analysis of the brown rot fungus Fibroporia radiculosa.</title>
        <authorList>
            <person name="Tang J.D."/>
            <person name="Perkins A.D."/>
            <person name="Sonstegard T.S."/>
            <person name="Schroeder S.G."/>
            <person name="Burgess S.C."/>
            <person name="Diehl S.V."/>
        </authorList>
    </citation>
    <scope>NUCLEOTIDE SEQUENCE [LARGE SCALE GENOMIC DNA]</scope>
    <source>
        <strain evidence="3 4">TFFH 294</strain>
    </source>
</reference>
<organism evidence="3 4">
    <name type="scientific">Fibroporia radiculosa</name>
    <dbReference type="NCBI Taxonomy" id="599839"/>
    <lineage>
        <taxon>Eukaryota</taxon>
        <taxon>Fungi</taxon>
        <taxon>Dikarya</taxon>
        <taxon>Basidiomycota</taxon>
        <taxon>Agaricomycotina</taxon>
        <taxon>Agaricomycetes</taxon>
        <taxon>Polyporales</taxon>
        <taxon>Fibroporiaceae</taxon>
        <taxon>Fibroporia</taxon>
    </lineage>
</organism>
<feature type="compositionally biased region" description="Polar residues" evidence="1">
    <location>
        <begin position="936"/>
        <end position="956"/>
    </location>
</feature>
<feature type="compositionally biased region" description="Polar residues" evidence="1">
    <location>
        <begin position="1009"/>
        <end position="1023"/>
    </location>
</feature>
<feature type="region of interest" description="Disordered" evidence="1">
    <location>
        <begin position="985"/>
        <end position="1065"/>
    </location>
</feature>
<dbReference type="InParanoid" id="J7SCR7"/>
<feature type="compositionally biased region" description="Low complexity" evidence="1">
    <location>
        <begin position="52"/>
        <end position="84"/>
    </location>
</feature>
<feature type="compositionally biased region" description="Polar residues" evidence="1">
    <location>
        <begin position="597"/>
        <end position="621"/>
    </location>
</feature>
<feature type="compositionally biased region" description="Low complexity" evidence="1">
    <location>
        <begin position="431"/>
        <end position="440"/>
    </location>
</feature>
<proteinExistence type="predicted"/>
<keyword evidence="2" id="KW-0472">Membrane</keyword>
<feature type="compositionally biased region" description="Basic and acidic residues" evidence="1">
    <location>
        <begin position="528"/>
        <end position="546"/>
    </location>
</feature>
<dbReference type="GeneID" id="24093269"/>
<feature type="compositionally biased region" description="Low complexity" evidence="1">
    <location>
        <begin position="997"/>
        <end position="1008"/>
    </location>
</feature>
<feature type="compositionally biased region" description="Basic and acidic residues" evidence="1">
    <location>
        <begin position="150"/>
        <end position="163"/>
    </location>
</feature>
<dbReference type="EMBL" id="HE796878">
    <property type="protein sequence ID" value="CCL98358.1"/>
    <property type="molecule type" value="Genomic_DNA"/>
</dbReference>
<feature type="compositionally biased region" description="Basic and acidic residues" evidence="1">
    <location>
        <begin position="848"/>
        <end position="859"/>
    </location>
</feature>
<evidence type="ECO:0000256" key="1">
    <source>
        <dbReference type="SAM" id="MobiDB-lite"/>
    </source>
</evidence>
<keyword evidence="4" id="KW-1185">Reference proteome</keyword>
<feature type="compositionally biased region" description="Basic and acidic residues" evidence="1">
    <location>
        <begin position="441"/>
        <end position="463"/>
    </location>
</feature>
<feature type="compositionally biased region" description="Basic and acidic residues" evidence="1">
    <location>
        <begin position="360"/>
        <end position="379"/>
    </location>
</feature>
<dbReference type="STRING" id="599839.J7SCR7"/>
<feature type="compositionally biased region" description="Basic and acidic residues" evidence="1">
    <location>
        <begin position="688"/>
        <end position="697"/>
    </location>
</feature>
<feature type="compositionally biased region" description="Low complexity" evidence="1">
    <location>
        <begin position="401"/>
        <end position="423"/>
    </location>
</feature>
<name>J7SCR7_9APHY</name>